<feature type="domain" description="DUF4408" evidence="3">
    <location>
        <begin position="40"/>
        <end position="72"/>
    </location>
</feature>
<keyword evidence="2" id="KW-0472">Membrane</keyword>
<feature type="region of interest" description="Disordered" evidence="1">
    <location>
        <begin position="214"/>
        <end position="253"/>
    </location>
</feature>
<reference evidence="4" key="2">
    <citation type="journal article" date="2022" name="Hortic Res">
        <title>The genome of Dioscorea zingiberensis sheds light on the biosynthesis, origin and evolution of the medicinally important diosgenin saponins.</title>
        <authorList>
            <person name="Li Y."/>
            <person name="Tan C."/>
            <person name="Li Z."/>
            <person name="Guo J."/>
            <person name="Li S."/>
            <person name="Chen X."/>
            <person name="Wang C."/>
            <person name="Dai X."/>
            <person name="Yang H."/>
            <person name="Song W."/>
            <person name="Hou L."/>
            <person name="Xu J."/>
            <person name="Tong Z."/>
            <person name="Xu A."/>
            <person name="Yuan X."/>
            <person name="Wang W."/>
            <person name="Yang Q."/>
            <person name="Chen L."/>
            <person name="Sun Z."/>
            <person name="Wang K."/>
            <person name="Pan B."/>
            <person name="Chen J."/>
            <person name="Bao Y."/>
            <person name="Liu F."/>
            <person name="Qi X."/>
            <person name="Gang D.R."/>
            <person name="Wen J."/>
            <person name="Li J."/>
        </authorList>
    </citation>
    <scope>NUCLEOTIDE SEQUENCE</scope>
    <source>
        <strain evidence="4">Dzin_1.0</strain>
    </source>
</reference>
<evidence type="ECO:0000256" key="2">
    <source>
        <dbReference type="SAM" id="Phobius"/>
    </source>
</evidence>
<keyword evidence="5" id="KW-1185">Reference proteome</keyword>
<comment type="caution">
    <text evidence="4">The sequence shown here is derived from an EMBL/GenBank/DDBJ whole genome shotgun (WGS) entry which is preliminary data.</text>
</comment>
<dbReference type="Pfam" id="PF05553">
    <property type="entry name" value="DUF761"/>
    <property type="match status" value="1"/>
</dbReference>
<evidence type="ECO:0000259" key="3">
    <source>
        <dbReference type="Pfam" id="PF14364"/>
    </source>
</evidence>
<dbReference type="InterPro" id="IPR008480">
    <property type="entry name" value="DUF761_pln"/>
</dbReference>
<proteinExistence type="predicted"/>
<reference evidence="4" key="1">
    <citation type="submission" date="2021-03" db="EMBL/GenBank/DDBJ databases">
        <authorList>
            <person name="Li Z."/>
            <person name="Yang C."/>
        </authorList>
    </citation>
    <scope>NUCLEOTIDE SEQUENCE</scope>
    <source>
        <strain evidence="4">Dzin_1.0</strain>
        <tissue evidence="4">Leaf</tissue>
    </source>
</reference>
<dbReference type="PANTHER" id="PTHR33098:SF109">
    <property type="entry name" value="OS07G0563400 PROTEIN"/>
    <property type="match status" value="1"/>
</dbReference>
<dbReference type="Proteomes" id="UP001085076">
    <property type="component" value="Miscellaneous, Linkage group lg02"/>
</dbReference>
<dbReference type="EMBL" id="JAGGNH010000002">
    <property type="protein sequence ID" value="KAJ0983701.1"/>
    <property type="molecule type" value="Genomic_DNA"/>
</dbReference>
<dbReference type="PANTHER" id="PTHR33098">
    <property type="entry name" value="COTTON FIBER (DUF761)"/>
    <property type="match status" value="1"/>
</dbReference>
<dbReference type="InterPro" id="IPR025520">
    <property type="entry name" value="DUF4408"/>
</dbReference>
<protein>
    <recommendedName>
        <fullName evidence="3">DUF4408 domain-containing protein</fullName>
    </recommendedName>
</protein>
<accession>A0A9D5HP83</accession>
<organism evidence="4 5">
    <name type="scientific">Dioscorea zingiberensis</name>
    <dbReference type="NCBI Taxonomy" id="325984"/>
    <lineage>
        <taxon>Eukaryota</taxon>
        <taxon>Viridiplantae</taxon>
        <taxon>Streptophyta</taxon>
        <taxon>Embryophyta</taxon>
        <taxon>Tracheophyta</taxon>
        <taxon>Spermatophyta</taxon>
        <taxon>Magnoliopsida</taxon>
        <taxon>Liliopsida</taxon>
        <taxon>Dioscoreales</taxon>
        <taxon>Dioscoreaceae</taxon>
        <taxon>Dioscorea</taxon>
    </lineage>
</organism>
<feature type="transmembrane region" description="Helical" evidence="2">
    <location>
        <begin position="53"/>
        <end position="72"/>
    </location>
</feature>
<evidence type="ECO:0000256" key="1">
    <source>
        <dbReference type="SAM" id="MobiDB-lite"/>
    </source>
</evidence>
<evidence type="ECO:0000313" key="5">
    <source>
        <dbReference type="Proteomes" id="UP001085076"/>
    </source>
</evidence>
<dbReference type="AlphaFoldDB" id="A0A9D5HP83"/>
<keyword evidence="2" id="KW-1133">Transmembrane helix</keyword>
<name>A0A9D5HP83_9LILI</name>
<gene>
    <name evidence="4" type="ORF">J5N97_011956</name>
</gene>
<dbReference type="Pfam" id="PF14364">
    <property type="entry name" value="DUF4408"/>
    <property type="match status" value="1"/>
</dbReference>
<keyword evidence="2" id="KW-0812">Transmembrane</keyword>
<evidence type="ECO:0000313" key="4">
    <source>
        <dbReference type="EMBL" id="KAJ0983701.1"/>
    </source>
</evidence>
<sequence>MVGAIFSMRVTLASVAVASTAVMLRLSGSSFVGFLSSEVPRMYGSLLSWLTPPYLYFIINGIIISIAASSRFQKAVTEEVDPAQNENGVEAVDIGESQETGVGVVPGDGVCKGREEEEEFVHRRRVYQSDIHIPMGHSLAEVKPLVSSRFGNHRKSVKPSSLDGKTVGVARSKRNETLESTWRTITDGRTVPLARHLNKSTTWDVIHRGLVREGSSHASSPVMKAETFNQRLPTSPGGPSSAGRLRREPSLGQDDINRRVEAFINKFNEEMRLQREESLNHYLQMINGASQ</sequence>
<dbReference type="OrthoDB" id="1933168at2759"/>